<feature type="transmembrane region" description="Helical" evidence="1">
    <location>
        <begin position="22"/>
        <end position="39"/>
    </location>
</feature>
<keyword evidence="1" id="KW-0472">Membrane</keyword>
<gene>
    <name evidence="2" type="ORF">ACJMK2_029630</name>
    <name evidence="3" type="ORF">ACJMK2_029637</name>
</gene>
<name>A0ABD3XET4_SINWO</name>
<protein>
    <submittedName>
        <fullName evidence="3">Uncharacterized protein</fullName>
    </submittedName>
</protein>
<keyword evidence="1" id="KW-0812">Transmembrane</keyword>
<evidence type="ECO:0000313" key="4">
    <source>
        <dbReference type="Proteomes" id="UP001634394"/>
    </source>
</evidence>
<evidence type="ECO:0000256" key="1">
    <source>
        <dbReference type="SAM" id="Phobius"/>
    </source>
</evidence>
<comment type="caution">
    <text evidence="3">The sequence shown here is derived from an EMBL/GenBank/DDBJ whole genome shotgun (WGS) entry which is preliminary data.</text>
</comment>
<dbReference type="Proteomes" id="UP001634394">
    <property type="component" value="Unassembled WGS sequence"/>
</dbReference>
<keyword evidence="4" id="KW-1185">Reference proteome</keyword>
<evidence type="ECO:0000313" key="3">
    <source>
        <dbReference type="EMBL" id="KAL3883363.1"/>
    </source>
</evidence>
<reference evidence="3 4" key="1">
    <citation type="submission" date="2024-11" db="EMBL/GenBank/DDBJ databases">
        <title>Chromosome-level genome assembly of the freshwater bivalve Anodonta woodiana.</title>
        <authorList>
            <person name="Chen X."/>
        </authorList>
    </citation>
    <scope>NUCLEOTIDE SEQUENCE [LARGE SCALE GENOMIC DNA]</scope>
    <source>
        <strain evidence="3">MN2024</strain>
        <tissue evidence="3">Gills</tissue>
    </source>
</reference>
<organism evidence="3 4">
    <name type="scientific">Sinanodonta woodiana</name>
    <name type="common">Chinese pond mussel</name>
    <name type="synonym">Anodonta woodiana</name>
    <dbReference type="NCBI Taxonomy" id="1069815"/>
    <lineage>
        <taxon>Eukaryota</taxon>
        <taxon>Metazoa</taxon>
        <taxon>Spiralia</taxon>
        <taxon>Lophotrochozoa</taxon>
        <taxon>Mollusca</taxon>
        <taxon>Bivalvia</taxon>
        <taxon>Autobranchia</taxon>
        <taxon>Heteroconchia</taxon>
        <taxon>Palaeoheterodonta</taxon>
        <taxon>Unionida</taxon>
        <taxon>Unionoidea</taxon>
        <taxon>Unionidae</taxon>
        <taxon>Unioninae</taxon>
        <taxon>Sinanodonta</taxon>
    </lineage>
</organism>
<accession>A0ABD3XET4</accession>
<dbReference type="AlphaFoldDB" id="A0ABD3XET4"/>
<feature type="transmembrane region" description="Helical" evidence="1">
    <location>
        <begin position="46"/>
        <end position="69"/>
    </location>
</feature>
<keyword evidence="1" id="KW-1133">Transmembrane helix</keyword>
<proteinExistence type="predicted"/>
<evidence type="ECO:0000313" key="2">
    <source>
        <dbReference type="EMBL" id="KAL3883356.1"/>
    </source>
</evidence>
<dbReference type="EMBL" id="JBJQND010000003">
    <property type="protein sequence ID" value="KAL3883363.1"/>
    <property type="molecule type" value="Genomic_DNA"/>
</dbReference>
<dbReference type="EMBL" id="JBJQND010000003">
    <property type="protein sequence ID" value="KAL3883356.1"/>
    <property type="molecule type" value="Genomic_DNA"/>
</dbReference>
<sequence>MSAYNNLLRAEMEVNPRLKNEIAVHHIIQVISPVIIIICKTASTSFSWPLLMLISAIVPTGLFIIFWIASKCSYQDLRLILVHFNTFLSTLWFLVHFPFCVICLICIDGILSIVIIIITAFLSLSSAMFATYGIWKSARNVVLSERLVNREHYDVLVSNPPTVHPPDMYSEINVQRRSQANYIYEVLSK</sequence>
<feature type="transmembrane region" description="Helical" evidence="1">
    <location>
        <begin position="89"/>
        <end position="107"/>
    </location>
</feature>
<feature type="transmembrane region" description="Helical" evidence="1">
    <location>
        <begin position="114"/>
        <end position="135"/>
    </location>
</feature>